<dbReference type="VEuPathDB" id="FungiDB:SPPG_02093"/>
<evidence type="ECO:0000313" key="4">
    <source>
        <dbReference type="Proteomes" id="UP000053201"/>
    </source>
</evidence>
<feature type="compositionally biased region" description="Polar residues" evidence="1">
    <location>
        <begin position="293"/>
        <end position="302"/>
    </location>
</feature>
<proteinExistence type="predicted"/>
<feature type="domain" description="ZMIZ1 N-terminal" evidence="2">
    <location>
        <begin position="144"/>
        <end position="231"/>
    </location>
</feature>
<sequence length="415" mass="44642">MSPASAASANQSLGQQLLSPHLASGNSMFPSPAGTPHLLMDNRQRLLPCHALPYHSQQHQHHQHHPRCWNSGQHRCRSLNVSPVGTPVVPWATPAATPGNLSPCDGPTPQASPLASPSLVPASTRSAPVPRSSQAALALSLLRVQQSNRRRLMLLREFSMNTPESHAEACEELKDWCNDRRAYVPELAADLDLTLRTATERALLPGFSVEAALRIFNVVARYRALMLPLAAENCRLYTDCLLHQQSFSLSFGEHNIPLSYDDPLMSVHENPETPTENNDPSCSPTNPVPSGHSLLQSWNFSSGPAVPAESDLKSDPQSPSAASPTQSEMSLLEDQAPGTPGTFLGFLNAQCASVEGDMQQGSSGSQRPSSAGYNDNAMNYEAYVDLSAAKAMMTTTNAALLNSDTDVGMDMSVMN</sequence>
<dbReference type="OrthoDB" id="2143977at2759"/>
<reference evidence="3 4" key="1">
    <citation type="submission" date="2009-08" db="EMBL/GenBank/DDBJ databases">
        <title>The Genome Sequence of Spizellomyces punctatus strain DAOM BR117.</title>
        <authorList>
            <consortium name="The Broad Institute Genome Sequencing Platform"/>
            <person name="Russ C."/>
            <person name="Cuomo C."/>
            <person name="Shea T."/>
            <person name="Young S.K."/>
            <person name="Zeng Q."/>
            <person name="Koehrsen M."/>
            <person name="Haas B."/>
            <person name="Borodovsky M."/>
            <person name="Guigo R."/>
            <person name="Alvarado L."/>
            <person name="Berlin A."/>
            <person name="Bochicchio J."/>
            <person name="Borenstein D."/>
            <person name="Chapman S."/>
            <person name="Chen Z."/>
            <person name="Engels R."/>
            <person name="Freedman E."/>
            <person name="Gellesch M."/>
            <person name="Goldberg J."/>
            <person name="Griggs A."/>
            <person name="Gujja S."/>
            <person name="Heiman D."/>
            <person name="Hepburn T."/>
            <person name="Howarth C."/>
            <person name="Jen D."/>
            <person name="Larson L."/>
            <person name="Lewis B."/>
            <person name="Mehta T."/>
            <person name="Park D."/>
            <person name="Pearson M."/>
            <person name="Roberts A."/>
            <person name="Saif S."/>
            <person name="Shenoy N."/>
            <person name="Sisk P."/>
            <person name="Stolte C."/>
            <person name="Sykes S."/>
            <person name="Thomson T."/>
            <person name="Walk T."/>
            <person name="White J."/>
            <person name="Yandava C."/>
            <person name="Burger G."/>
            <person name="Gray M.W."/>
            <person name="Holland P.W.H."/>
            <person name="King N."/>
            <person name="Lang F.B.F."/>
            <person name="Roger A.J."/>
            <person name="Ruiz-Trillo I."/>
            <person name="Lander E."/>
            <person name="Nusbaum C."/>
        </authorList>
    </citation>
    <scope>NUCLEOTIDE SEQUENCE [LARGE SCALE GENOMIC DNA]</scope>
    <source>
        <strain evidence="3 4">DAOM BR117</strain>
    </source>
</reference>
<dbReference type="EMBL" id="KQ257452">
    <property type="protein sequence ID" value="KND03022.1"/>
    <property type="molecule type" value="Genomic_DNA"/>
</dbReference>
<feature type="compositionally biased region" description="Low complexity" evidence="1">
    <location>
        <begin position="107"/>
        <end position="124"/>
    </location>
</feature>
<accession>A0A0L0HPK9</accession>
<feature type="region of interest" description="Disordered" evidence="1">
    <location>
        <begin position="262"/>
        <end position="344"/>
    </location>
</feature>
<evidence type="ECO:0000259" key="2">
    <source>
        <dbReference type="Pfam" id="PF18028"/>
    </source>
</evidence>
<dbReference type="AlphaFoldDB" id="A0A0L0HPK9"/>
<name>A0A0L0HPK9_SPIPD</name>
<evidence type="ECO:0000256" key="1">
    <source>
        <dbReference type="SAM" id="MobiDB-lite"/>
    </source>
</evidence>
<feature type="compositionally biased region" description="Polar residues" evidence="1">
    <location>
        <begin position="272"/>
        <end position="285"/>
    </location>
</feature>
<protein>
    <recommendedName>
        <fullName evidence="2">ZMIZ1 N-terminal domain-containing protein</fullName>
    </recommendedName>
</protein>
<evidence type="ECO:0000313" key="3">
    <source>
        <dbReference type="EMBL" id="KND03022.1"/>
    </source>
</evidence>
<keyword evidence="4" id="KW-1185">Reference proteome</keyword>
<dbReference type="GeneID" id="27685710"/>
<organism evidence="3 4">
    <name type="scientific">Spizellomyces punctatus (strain DAOM BR117)</name>
    <dbReference type="NCBI Taxonomy" id="645134"/>
    <lineage>
        <taxon>Eukaryota</taxon>
        <taxon>Fungi</taxon>
        <taxon>Fungi incertae sedis</taxon>
        <taxon>Chytridiomycota</taxon>
        <taxon>Chytridiomycota incertae sedis</taxon>
        <taxon>Chytridiomycetes</taxon>
        <taxon>Spizellomycetales</taxon>
        <taxon>Spizellomycetaceae</taxon>
        <taxon>Spizellomyces</taxon>
    </lineage>
</organism>
<feature type="compositionally biased region" description="Low complexity" evidence="1">
    <location>
        <begin position="315"/>
        <end position="327"/>
    </location>
</feature>
<dbReference type="RefSeq" id="XP_016611061.1">
    <property type="nucleotide sequence ID" value="XM_016750394.1"/>
</dbReference>
<dbReference type="InParanoid" id="A0A0L0HPK9"/>
<dbReference type="InterPro" id="IPR040797">
    <property type="entry name" value="ZMIZ1_N"/>
</dbReference>
<dbReference type="Proteomes" id="UP000053201">
    <property type="component" value="Unassembled WGS sequence"/>
</dbReference>
<gene>
    <name evidence="3" type="ORF">SPPG_02093</name>
</gene>
<dbReference type="Pfam" id="PF18028">
    <property type="entry name" value="Zmiz1_N"/>
    <property type="match status" value="1"/>
</dbReference>
<feature type="region of interest" description="Disordered" evidence="1">
    <location>
        <begin position="96"/>
        <end position="127"/>
    </location>
</feature>